<dbReference type="Proteomes" id="UP000295391">
    <property type="component" value="Unassembled WGS sequence"/>
</dbReference>
<dbReference type="AlphaFoldDB" id="A0A4R6VTE7"/>
<dbReference type="InterPro" id="IPR012533">
    <property type="entry name" value="YcnI-copper_dom"/>
</dbReference>
<dbReference type="Pfam" id="PF04314">
    <property type="entry name" value="PCuAC"/>
    <property type="match status" value="1"/>
</dbReference>
<evidence type="ECO:0000256" key="1">
    <source>
        <dbReference type="SAM" id="SignalP"/>
    </source>
</evidence>
<feature type="signal peptide" evidence="1">
    <location>
        <begin position="1"/>
        <end position="27"/>
    </location>
</feature>
<evidence type="ECO:0000313" key="4">
    <source>
        <dbReference type="Proteomes" id="UP000295391"/>
    </source>
</evidence>
<dbReference type="Gene3D" id="2.60.40.2230">
    <property type="entry name" value="Uncharacterised protein YcnI-like PF07987, DUF1775"/>
    <property type="match status" value="1"/>
</dbReference>
<comment type="caution">
    <text evidence="3">The sequence shown here is derived from an EMBL/GenBank/DDBJ whole genome shotgun (WGS) entry which is preliminary data.</text>
</comment>
<feature type="domain" description="YncI copper-binding" evidence="2">
    <location>
        <begin position="28"/>
        <end position="172"/>
    </location>
</feature>
<dbReference type="InterPro" id="IPR007410">
    <property type="entry name" value="LpqE-like"/>
</dbReference>
<feature type="chain" id="PRO_5021001064" description="YncI copper-binding domain-containing protein" evidence="1">
    <location>
        <begin position="28"/>
        <end position="329"/>
    </location>
</feature>
<dbReference type="InterPro" id="IPR038507">
    <property type="entry name" value="YcnI-like_sf"/>
</dbReference>
<dbReference type="PANTHER" id="PTHR36302:SF1">
    <property type="entry name" value="COPPER CHAPERONE PCU(A)C"/>
    <property type="match status" value="1"/>
</dbReference>
<name>A0A4R6VTE7_9HYPH</name>
<dbReference type="Pfam" id="PF07987">
    <property type="entry name" value="DUF1775"/>
    <property type="match status" value="1"/>
</dbReference>
<evidence type="ECO:0000313" key="3">
    <source>
        <dbReference type="EMBL" id="TDQ67363.1"/>
    </source>
</evidence>
<dbReference type="InterPro" id="IPR058248">
    <property type="entry name" value="Lxx211020-like"/>
</dbReference>
<proteinExistence type="predicted"/>
<gene>
    <name evidence="3" type="ORF">ATL17_1375</name>
</gene>
<dbReference type="SUPFAM" id="SSF110087">
    <property type="entry name" value="DR1885-like metal-binding protein"/>
    <property type="match status" value="1"/>
</dbReference>
<reference evidence="3 4" key="1">
    <citation type="submission" date="2019-03" db="EMBL/GenBank/DDBJ databases">
        <title>Genomic Encyclopedia of Type Strains, Phase III (KMG-III): the genomes of soil and plant-associated and newly described type strains.</title>
        <authorList>
            <person name="Whitman W."/>
        </authorList>
    </citation>
    <scope>NUCLEOTIDE SEQUENCE [LARGE SCALE GENOMIC DNA]</scope>
    <source>
        <strain evidence="3 4">CGMCC 1.7002</strain>
    </source>
</reference>
<dbReference type="Gene3D" id="2.60.40.1890">
    <property type="entry name" value="PCu(A)C copper chaperone"/>
    <property type="match status" value="1"/>
</dbReference>
<evidence type="ECO:0000259" key="2">
    <source>
        <dbReference type="Pfam" id="PF07987"/>
    </source>
</evidence>
<dbReference type="PANTHER" id="PTHR36302">
    <property type="entry name" value="BLR7088 PROTEIN"/>
    <property type="match status" value="1"/>
</dbReference>
<dbReference type="PIRSF" id="PIRSF037139">
    <property type="entry name" value="UCP037139"/>
    <property type="match status" value="1"/>
</dbReference>
<dbReference type="InterPro" id="IPR021174">
    <property type="entry name" value="UCP037139"/>
</dbReference>
<accession>A0A4R6VTE7</accession>
<dbReference type="CDD" id="cd08545">
    <property type="entry name" value="YcnI_like"/>
    <property type="match status" value="1"/>
</dbReference>
<protein>
    <recommendedName>
        <fullName evidence="2">YncI copper-binding domain-containing protein</fullName>
    </recommendedName>
</protein>
<dbReference type="RefSeq" id="WP_166638917.1">
    <property type="nucleotide sequence ID" value="NZ_SNYR01000001.1"/>
</dbReference>
<dbReference type="EMBL" id="SNYR01000001">
    <property type="protein sequence ID" value="TDQ67363.1"/>
    <property type="molecule type" value="Genomic_DNA"/>
</dbReference>
<keyword evidence="4" id="KW-1185">Reference proteome</keyword>
<dbReference type="InterPro" id="IPR036182">
    <property type="entry name" value="PCuAC_sf"/>
</dbReference>
<keyword evidence="1" id="KW-0732">Signal</keyword>
<sequence>MTNTSKSIAALSAAVFTLAVLTGGAFAHATLETPVAQADSYYKAVVRVPHGCDGKATDKLVVEVPEGFYNVKPMAHHGFKMSVEQGAYEQTFTAHGKEYNAGVKRVIWEGGAVEDWAYDEFVMRGKLAHVEAGDTLYFKATQYCGDDASVAWDQIPASADDHPAHPALALKIADSGSDDQAHAGHDMSKDKMAEVVMAGDIKIEKAWTRATPQGAKAGGAFVLVTNTGDAADRLIAASSDVAAKVEIHEMSMNDGVMKMQQLEKGLEIAPGETVELKPGGFHIMMMGLHKAIAEGDLVTISLEFEKAGVVEVMFPAAQLGAPTMDHSNH</sequence>
<organism evidence="3 4">
    <name type="scientific">Maritalea mobilis</name>
    <dbReference type="NCBI Taxonomy" id="483324"/>
    <lineage>
        <taxon>Bacteria</taxon>
        <taxon>Pseudomonadati</taxon>
        <taxon>Pseudomonadota</taxon>
        <taxon>Alphaproteobacteria</taxon>
        <taxon>Hyphomicrobiales</taxon>
        <taxon>Devosiaceae</taxon>
        <taxon>Maritalea</taxon>
    </lineage>
</organism>